<dbReference type="EMBL" id="LN906597">
    <property type="protein sequence ID" value="CUT17298.1"/>
    <property type="molecule type" value="Genomic_DNA"/>
</dbReference>
<dbReference type="NCBIfam" id="TIGR01352">
    <property type="entry name" value="tonB_Cterm"/>
    <property type="match status" value="1"/>
</dbReference>
<dbReference type="SUPFAM" id="SSF74653">
    <property type="entry name" value="TolA/TonB C-terminal domain"/>
    <property type="match status" value="1"/>
</dbReference>
<dbReference type="OrthoDB" id="9803361at2"/>
<proteinExistence type="predicted"/>
<dbReference type="GO" id="GO:0055085">
    <property type="term" value="P:transmembrane transport"/>
    <property type="evidence" value="ECO:0007669"/>
    <property type="project" value="InterPro"/>
</dbReference>
<evidence type="ECO:0000256" key="4">
    <source>
        <dbReference type="ARBA" id="ARBA00023136"/>
    </source>
</evidence>
<dbReference type="RefSeq" id="WP_092342062.1">
    <property type="nucleotide sequence ID" value="NZ_FLSL01000086.1"/>
</dbReference>
<evidence type="ECO:0000256" key="2">
    <source>
        <dbReference type="ARBA" id="ARBA00022692"/>
    </source>
</evidence>
<dbReference type="AlphaFoldDB" id="A0A0S4M350"/>
<evidence type="ECO:0000313" key="8">
    <source>
        <dbReference type="Proteomes" id="UP000198651"/>
    </source>
</evidence>
<dbReference type="Proteomes" id="UP000198651">
    <property type="component" value="Chromosome I"/>
</dbReference>
<protein>
    <submittedName>
        <fullName evidence="7">Putative TonB family periplasmic protein</fullName>
    </submittedName>
</protein>
<dbReference type="InterPro" id="IPR037682">
    <property type="entry name" value="TonB_C"/>
</dbReference>
<keyword evidence="8" id="KW-1185">Reference proteome</keyword>
<evidence type="ECO:0000256" key="3">
    <source>
        <dbReference type="ARBA" id="ARBA00022989"/>
    </source>
</evidence>
<dbReference type="GO" id="GO:0016020">
    <property type="term" value="C:membrane"/>
    <property type="evidence" value="ECO:0007669"/>
    <property type="project" value="UniProtKB-SubCell"/>
</dbReference>
<keyword evidence="2 5" id="KW-0812">Transmembrane</keyword>
<evidence type="ECO:0000259" key="6">
    <source>
        <dbReference type="PROSITE" id="PS52015"/>
    </source>
</evidence>
<organism evidence="7 8">
    <name type="scientific">Candidatus Ichthyocystis hellenicum</name>
    <dbReference type="NCBI Taxonomy" id="1561003"/>
    <lineage>
        <taxon>Bacteria</taxon>
        <taxon>Pseudomonadati</taxon>
        <taxon>Pseudomonadota</taxon>
        <taxon>Betaproteobacteria</taxon>
        <taxon>Burkholderiales</taxon>
        <taxon>Candidatus Ichthyocystis</taxon>
    </lineage>
</organism>
<evidence type="ECO:0000256" key="1">
    <source>
        <dbReference type="ARBA" id="ARBA00004167"/>
    </source>
</evidence>
<keyword evidence="4 5" id="KW-0472">Membrane</keyword>
<dbReference type="PROSITE" id="PS52015">
    <property type="entry name" value="TONB_CTD"/>
    <property type="match status" value="1"/>
</dbReference>
<evidence type="ECO:0000256" key="5">
    <source>
        <dbReference type="SAM" id="Phobius"/>
    </source>
</evidence>
<dbReference type="Gene3D" id="3.30.1150.10">
    <property type="match status" value="1"/>
</dbReference>
<comment type="subcellular location">
    <subcellularLocation>
        <location evidence="1">Membrane</location>
        <topology evidence="1">Single-pass membrane protein</topology>
    </subcellularLocation>
</comment>
<dbReference type="Pfam" id="PF03544">
    <property type="entry name" value="TonB_C"/>
    <property type="match status" value="1"/>
</dbReference>
<sequence>MPRPVKFFTSIKRLHLSTAISIATHIIFLSIGTAVIGSTQQRFHSIEALIVNTMSNPITPLTARFQAQNNSHGGGSTTEENKIVRSFTVYDRKTSQGLHRKQENSSTVKENLARWITRSDSISVFFISPSPHPHDQQNGHGHQKEDLKKLLNAMRAQLHKLMQTEQSGKKRLFIGIAAKKTAHAEYTNAIAEKIERIGSQHFPEHALNHPFSIIVTISIRQNGTLEKIKVDKGSGISSLDKSALDTISRAFPTEPFPAAIRKDYFAIDMTRTIYFQPRGTRKESTVPAKE</sequence>
<accession>A0A0S4M350</accession>
<reference evidence="8" key="1">
    <citation type="submission" date="2015-11" db="EMBL/GenBank/DDBJ databases">
        <authorList>
            <person name="Seth-Smith H.M.B."/>
        </authorList>
    </citation>
    <scope>NUCLEOTIDE SEQUENCE [LARGE SCALE GENOMIC DNA]</scope>
    <source>
        <strain evidence="8">2013Ark11</strain>
    </source>
</reference>
<feature type="domain" description="TonB C-terminal" evidence="6">
    <location>
        <begin position="185"/>
        <end position="284"/>
    </location>
</feature>
<dbReference type="STRING" id="1561003.Ark11_0449"/>
<evidence type="ECO:0000313" key="7">
    <source>
        <dbReference type="EMBL" id="CUT17298.1"/>
    </source>
</evidence>
<feature type="transmembrane region" description="Helical" evidence="5">
    <location>
        <begin position="16"/>
        <end position="36"/>
    </location>
</feature>
<keyword evidence="3 5" id="KW-1133">Transmembrane helix</keyword>
<gene>
    <name evidence="7" type="ORF">Ark11_0449</name>
</gene>
<dbReference type="InterPro" id="IPR006260">
    <property type="entry name" value="TonB/TolA_C"/>
</dbReference>
<name>A0A0S4M350_9BURK</name>